<organism evidence="2 3">
    <name type="scientific">Massarina eburnea CBS 473.64</name>
    <dbReference type="NCBI Taxonomy" id="1395130"/>
    <lineage>
        <taxon>Eukaryota</taxon>
        <taxon>Fungi</taxon>
        <taxon>Dikarya</taxon>
        <taxon>Ascomycota</taxon>
        <taxon>Pezizomycotina</taxon>
        <taxon>Dothideomycetes</taxon>
        <taxon>Pleosporomycetidae</taxon>
        <taxon>Pleosporales</taxon>
        <taxon>Massarineae</taxon>
        <taxon>Massarinaceae</taxon>
        <taxon>Massarina</taxon>
    </lineage>
</organism>
<sequence>MSAVPKDKLCTILPSIRSASSRRKITALELFGNPLCPHPPSTHALLEPGLPALFLSPLCHLTPVRETRCFCSSSHEQQRLRDRSSGRSEAQSTCTSPHSANRPAFVLRPPQCADPTSLPSASLIPVSETPSFLPPC</sequence>
<evidence type="ECO:0000313" key="2">
    <source>
        <dbReference type="EMBL" id="KAF2643141.1"/>
    </source>
</evidence>
<evidence type="ECO:0000256" key="1">
    <source>
        <dbReference type="SAM" id="MobiDB-lite"/>
    </source>
</evidence>
<dbReference type="AlphaFoldDB" id="A0A6A6S819"/>
<dbReference type="Proteomes" id="UP000799753">
    <property type="component" value="Unassembled WGS sequence"/>
</dbReference>
<protein>
    <submittedName>
        <fullName evidence="2">Uncharacterized protein</fullName>
    </submittedName>
</protein>
<feature type="compositionally biased region" description="Basic and acidic residues" evidence="1">
    <location>
        <begin position="76"/>
        <end position="86"/>
    </location>
</feature>
<accession>A0A6A6S819</accession>
<reference evidence="2" key="1">
    <citation type="journal article" date="2020" name="Stud. Mycol.">
        <title>101 Dothideomycetes genomes: a test case for predicting lifestyles and emergence of pathogens.</title>
        <authorList>
            <person name="Haridas S."/>
            <person name="Albert R."/>
            <person name="Binder M."/>
            <person name="Bloem J."/>
            <person name="Labutti K."/>
            <person name="Salamov A."/>
            <person name="Andreopoulos B."/>
            <person name="Baker S."/>
            <person name="Barry K."/>
            <person name="Bills G."/>
            <person name="Bluhm B."/>
            <person name="Cannon C."/>
            <person name="Castanera R."/>
            <person name="Culley D."/>
            <person name="Daum C."/>
            <person name="Ezra D."/>
            <person name="Gonzalez J."/>
            <person name="Henrissat B."/>
            <person name="Kuo A."/>
            <person name="Liang C."/>
            <person name="Lipzen A."/>
            <person name="Lutzoni F."/>
            <person name="Magnuson J."/>
            <person name="Mondo S."/>
            <person name="Nolan M."/>
            <person name="Ohm R."/>
            <person name="Pangilinan J."/>
            <person name="Park H.-J."/>
            <person name="Ramirez L."/>
            <person name="Alfaro M."/>
            <person name="Sun H."/>
            <person name="Tritt A."/>
            <person name="Yoshinaga Y."/>
            <person name="Zwiers L.-H."/>
            <person name="Turgeon B."/>
            <person name="Goodwin S."/>
            <person name="Spatafora J."/>
            <person name="Crous P."/>
            <person name="Grigoriev I."/>
        </authorList>
    </citation>
    <scope>NUCLEOTIDE SEQUENCE</scope>
    <source>
        <strain evidence="2">CBS 473.64</strain>
    </source>
</reference>
<feature type="compositionally biased region" description="Polar residues" evidence="1">
    <location>
        <begin position="87"/>
        <end position="99"/>
    </location>
</feature>
<dbReference type="EMBL" id="MU006780">
    <property type="protein sequence ID" value="KAF2643141.1"/>
    <property type="molecule type" value="Genomic_DNA"/>
</dbReference>
<keyword evidence="3" id="KW-1185">Reference proteome</keyword>
<feature type="region of interest" description="Disordered" evidence="1">
    <location>
        <begin position="72"/>
        <end position="136"/>
    </location>
</feature>
<proteinExistence type="predicted"/>
<gene>
    <name evidence="2" type="ORF">P280DRAFT_244861</name>
</gene>
<name>A0A6A6S819_9PLEO</name>
<evidence type="ECO:0000313" key="3">
    <source>
        <dbReference type="Proteomes" id="UP000799753"/>
    </source>
</evidence>